<gene>
    <name evidence="2" type="ORF">NDU88_004339</name>
</gene>
<dbReference type="EMBL" id="JANPWB010000016">
    <property type="protein sequence ID" value="KAJ1084187.1"/>
    <property type="molecule type" value="Genomic_DNA"/>
</dbReference>
<dbReference type="AlphaFoldDB" id="A0AAV7KZN1"/>
<keyword evidence="3" id="KW-1185">Reference proteome</keyword>
<organism evidence="2 3">
    <name type="scientific">Pleurodeles waltl</name>
    <name type="common">Iberian ribbed newt</name>
    <dbReference type="NCBI Taxonomy" id="8319"/>
    <lineage>
        <taxon>Eukaryota</taxon>
        <taxon>Metazoa</taxon>
        <taxon>Chordata</taxon>
        <taxon>Craniata</taxon>
        <taxon>Vertebrata</taxon>
        <taxon>Euteleostomi</taxon>
        <taxon>Amphibia</taxon>
        <taxon>Batrachia</taxon>
        <taxon>Caudata</taxon>
        <taxon>Salamandroidea</taxon>
        <taxon>Salamandridae</taxon>
        <taxon>Pleurodelinae</taxon>
        <taxon>Pleurodeles</taxon>
    </lineage>
</organism>
<feature type="region of interest" description="Disordered" evidence="1">
    <location>
        <begin position="61"/>
        <end position="82"/>
    </location>
</feature>
<evidence type="ECO:0000313" key="2">
    <source>
        <dbReference type="EMBL" id="KAJ1084187.1"/>
    </source>
</evidence>
<sequence length="82" mass="9573">MVYRTTPQSTTNKCPAALMLGRTVCTRIPTWENSARHVQQGTDHDELWEMDRTKKAKMKEYVDKHRRAQPSTVQEGDWVLAR</sequence>
<protein>
    <submittedName>
        <fullName evidence="2">Uncharacterized protein</fullName>
    </submittedName>
</protein>
<dbReference type="Proteomes" id="UP001066276">
    <property type="component" value="Chromosome 12"/>
</dbReference>
<evidence type="ECO:0000256" key="1">
    <source>
        <dbReference type="SAM" id="MobiDB-lite"/>
    </source>
</evidence>
<reference evidence="2" key="1">
    <citation type="journal article" date="2022" name="bioRxiv">
        <title>Sequencing and chromosome-scale assembly of the giantPleurodeles waltlgenome.</title>
        <authorList>
            <person name="Brown T."/>
            <person name="Elewa A."/>
            <person name="Iarovenko S."/>
            <person name="Subramanian E."/>
            <person name="Araus A.J."/>
            <person name="Petzold A."/>
            <person name="Susuki M."/>
            <person name="Suzuki K.-i.T."/>
            <person name="Hayashi T."/>
            <person name="Toyoda A."/>
            <person name="Oliveira C."/>
            <person name="Osipova E."/>
            <person name="Leigh N.D."/>
            <person name="Simon A."/>
            <person name="Yun M.H."/>
        </authorList>
    </citation>
    <scope>NUCLEOTIDE SEQUENCE</scope>
    <source>
        <strain evidence="2">20211129_DDA</strain>
        <tissue evidence="2">Liver</tissue>
    </source>
</reference>
<name>A0AAV7KZN1_PLEWA</name>
<evidence type="ECO:0000313" key="3">
    <source>
        <dbReference type="Proteomes" id="UP001066276"/>
    </source>
</evidence>
<proteinExistence type="predicted"/>
<comment type="caution">
    <text evidence="2">The sequence shown here is derived from an EMBL/GenBank/DDBJ whole genome shotgun (WGS) entry which is preliminary data.</text>
</comment>
<accession>A0AAV7KZN1</accession>